<accession>W7D3K3</accession>
<dbReference type="EMBL" id="AODH01000023">
    <property type="protein sequence ID" value="EUJ39858.1"/>
    <property type="molecule type" value="Genomic_DNA"/>
</dbReference>
<protein>
    <recommendedName>
        <fullName evidence="7">DUF2179 domain-containing protein</fullName>
    </recommendedName>
</protein>
<comment type="subcellular location">
    <subcellularLocation>
        <location evidence="1">Cell membrane</location>
        <topology evidence="1">Multi-pass membrane protein</topology>
    </subcellularLocation>
</comment>
<evidence type="ECO:0000256" key="6">
    <source>
        <dbReference type="SAM" id="Phobius"/>
    </source>
</evidence>
<evidence type="ECO:0000256" key="5">
    <source>
        <dbReference type="ARBA" id="ARBA00023136"/>
    </source>
</evidence>
<dbReference type="PANTHER" id="PTHR33545:SF4">
    <property type="entry name" value="UPF0750 MEMBRANE PROTEIN YXKD"/>
    <property type="match status" value="1"/>
</dbReference>
<proteinExistence type="predicted"/>
<keyword evidence="2" id="KW-1003">Cell membrane</keyword>
<keyword evidence="9" id="KW-1185">Reference proteome</keyword>
<dbReference type="Gene3D" id="3.30.70.120">
    <property type="match status" value="1"/>
</dbReference>
<feature type="transmembrane region" description="Helical" evidence="6">
    <location>
        <begin position="12"/>
        <end position="31"/>
    </location>
</feature>
<sequence>MKKEITFNITKIMIGSFIFALSVNIFALPNNLTEGGVTGTTMILFYLFGIAPALTNLIFNGVLMFLGYKYLDKSTFYYTIVTIAFMSLFLKLTHTWGAEFHSPLVASVAAGISMGVGIGLIMNSGSTTAGSAILAKMANKYLGWNTSYALLFFDLIVVIPSGFVIGFENMIFTVISLYISTKVLDLILEGANVKKSIIIISEKHELIANTIEQQIERGITVLHGHGHYTKQAKQVLYVVVSRQQLRIATQSIREIDEHAFIIINDVKRVEGEGFTHKITNITKKEN</sequence>
<evidence type="ECO:0000313" key="8">
    <source>
        <dbReference type="EMBL" id="EUJ39858.1"/>
    </source>
</evidence>
<evidence type="ECO:0000256" key="3">
    <source>
        <dbReference type="ARBA" id="ARBA00022692"/>
    </source>
</evidence>
<keyword evidence="3 6" id="KW-0812">Transmembrane</keyword>
<feature type="transmembrane region" description="Helical" evidence="6">
    <location>
        <begin position="142"/>
        <end position="164"/>
    </location>
</feature>
<dbReference type="PATRIC" id="fig|1265861.3.peg.1315"/>
<dbReference type="OrthoDB" id="1758221at2"/>
<dbReference type="InterPro" id="IPR019264">
    <property type="entry name" value="DUF2179"/>
</dbReference>
<keyword evidence="5 6" id="KW-0472">Membrane</keyword>
<evidence type="ECO:0000256" key="1">
    <source>
        <dbReference type="ARBA" id="ARBA00004651"/>
    </source>
</evidence>
<reference evidence="8 9" key="1">
    <citation type="submission" date="2012-12" db="EMBL/GenBank/DDBJ databases">
        <title>Novel taxa of Listeriaceae from agricultural environments in the United States.</title>
        <authorList>
            <person name="den Bakker H.C."/>
            <person name="Allred A."/>
            <person name="Warchocki S."/>
            <person name="Wright E.M."/>
            <person name="Burrell A."/>
            <person name="Nightingale K.K."/>
            <person name="Kephart D."/>
            <person name="Wiedmann M."/>
        </authorList>
    </citation>
    <scope>NUCLEOTIDE SEQUENCE [LARGE SCALE GENOMIC DNA]</scope>
    <source>
        <strain evidence="8 9">FSL F6-1037</strain>
    </source>
</reference>
<evidence type="ECO:0000313" key="9">
    <source>
        <dbReference type="Proteomes" id="UP000019243"/>
    </source>
</evidence>
<comment type="caution">
    <text evidence="8">The sequence shown here is derived from an EMBL/GenBank/DDBJ whole genome shotgun (WGS) entry which is preliminary data.</text>
</comment>
<dbReference type="Proteomes" id="UP000019243">
    <property type="component" value="Unassembled WGS sequence"/>
</dbReference>
<gene>
    <name evidence="8" type="ORF">BCAMP_06640</name>
</gene>
<dbReference type="Pfam" id="PF02588">
    <property type="entry name" value="YitT_membrane"/>
    <property type="match status" value="1"/>
</dbReference>
<dbReference type="Pfam" id="PF10035">
    <property type="entry name" value="DUF2179"/>
    <property type="match status" value="1"/>
</dbReference>
<dbReference type="InterPro" id="IPR015867">
    <property type="entry name" value="N-reg_PII/ATP_PRibTrfase_C"/>
</dbReference>
<evidence type="ECO:0000259" key="7">
    <source>
        <dbReference type="Pfam" id="PF10035"/>
    </source>
</evidence>
<dbReference type="InterPro" id="IPR003740">
    <property type="entry name" value="YitT"/>
</dbReference>
<organism evidence="8 9">
    <name type="scientific">Brochothrix campestris FSL F6-1037</name>
    <dbReference type="NCBI Taxonomy" id="1265861"/>
    <lineage>
        <taxon>Bacteria</taxon>
        <taxon>Bacillati</taxon>
        <taxon>Bacillota</taxon>
        <taxon>Bacilli</taxon>
        <taxon>Bacillales</taxon>
        <taxon>Listeriaceae</taxon>
        <taxon>Brochothrix</taxon>
    </lineage>
</organism>
<dbReference type="GO" id="GO:0005886">
    <property type="term" value="C:plasma membrane"/>
    <property type="evidence" value="ECO:0007669"/>
    <property type="project" value="UniProtKB-SubCell"/>
</dbReference>
<feature type="transmembrane region" description="Helical" evidence="6">
    <location>
        <begin position="43"/>
        <end position="68"/>
    </location>
</feature>
<feature type="domain" description="DUF2179" evidence="7">
    <location>
        <begin position="217"/>
        <end position="271"/>
    </location>
</feature>
<dbReference type="PANTHER" id="PTHR33545">
    <property type="entry name" value="UPF0750 MEMBRANE PROTEIN YITT-RELATED"/>
    <property type="match status" value="1"/>
</dbReference>
<keyword evidence="4 6" id="KW-1133">Transmembrane helix</keyword>
<feature type="transmembrane region" description="Helical" evidence="6">
    <location>
        <begin position="75"/>
        <end position="94"/>
    </location>
</feature>
<dbReference type="PIRSF" id="PIRSF006483">
    <property type="entry name" value="Membrane_protein_YitT"/>
    <property type="match status" value="1"/>
</dbReference>
<evidence type="ECO:0000256" key="2">
    <source>
        <dbReference type="ARBA" id="ARBA00022475"/>
    </source>
</evidence>
<dbReference type="AlphaFoldDB" id="W7D3K3"/>
<dbReference type="STRING" id="1265861.BCAMP_06640"/>
<evidence type="ECO:0000256" key="4">
    <source>
        <dbReference type="ARBA" id="ARBA00022989"/>
    </source>
</evidence>
<dbReference type="InterPro" id="IPR051461">
    <property type="entry name" value="UPF0750_membrane"/>
</dbReference>
<dbReference type="CDD" id="cd16380">
    <property type="entry name" value="YitT_C"/>
    <property type="match status" value="1"/>
</dbReference>
<name>W7D3K3_9LIST</name>